<evidence type="ECO:0000313" key="1">
    <source>
        <dbReference type="EMBL" id="GIQ81585.1"/>
    </source>
</evidence>
<dbReference type="EMBL" id="BDIP01000434">
    <property type="protein sequence ID" value="GIQ81585.1"/>
    <property type="molecule type" value="Genomic_DNA"/>
</dbReference>
<evidence type="ECO:0000313" key="2">
    <source>
        <dbReference type="Proteomes" id="UP000265618"/>
    </source>
</evidence>
<reference evidence="1 2" key="1">
    <citation type="journal article" date="2018" name="PLoS ONE">
        <title>The draft genome of Kipferlia bialata reveals reductive genome evolution in fornicate parasites.</title>
        <authorList>
            <person name="Tanifuji G."/>
            <person name="Takabayashi S."/>
            <person name="Kume K."/>
            <person name="Takagi M."/>
            <person name="Nakayama T."/>
            <person name="Kamikawa R."/>
            <person name="Inagaki Y."/>
            <person name="Hashimoto T."/>
        </authorList>
    </citation>
    <scope>NUCLEOTIDE SEQUENCE [LARGE SCALE GENOMIC DNA]</scope>
    <source>
        <strain evidence="1">NY0173</strain>
    </source>
</reference>
<dbReference type="AlphaFoldDB" id="A0A9K3GGC8"/>
<comment type="caution">
    <text evidence="1">The sequence shown here is derived from an EMBL/GenBank/DDBJ whole genome shotgun (WGS) entry which is preliminary data.</text>
</comment>
<dbReference type="SUPFAM" id="SSF117281">
    <property type="entry name" value="Kelch motif"/>
    <property type="match status" value="1"/>
</dbReference>
<name>A0A9K3GGC8_9EUKA</name>
<dbReference type="Proteomes" id="UP000265618">
    <property type="component" value="Unassembled WGS sequence"/>
</dbReference>
<dbReference type="Gene3D" id="2.120.10.80">
    <property type="entry name" value="Kelch-type beta propeller"/>
    <property type="match status" value="1"/>
</dbReference>
<accession>A0A9K3GGC8</accession>
<dbReference type="InterPro" id="IPR015915">
    <property type="entry name" value="Kelch-typ_b-propeller"/>
</dbReference>
<proteinExistence type="predicted"/>
<protein>
    <submittedName>
        <fullName evidence="1">Uncharacterized protein</fullName>
    </submittedName>
</protein>
<keyword evidence="2" id="KW-1185">Reference proteome</keyword>
<sequence>MAEESPLSQDAEGEIIEVEDEIQVVNKTETALERYQTLLASVNGPDFDPAGGECADLLRVLSAELREQAALLTQYLTSHKCLREAEAQQLTQLESMAGTKDYVSAEERDHDQAAYQTWLARFMKRWEGISDDKMGGSLQETVLSNSPAVSLSVHPLLMPPAPSPSPLCTKACAVEWPEGVRVRRFHTCVGLDTGRALVIAQLGDETHIDERRPAVFVVERVGGGDSYSWGGGEREETMVRFTATRLESPLPAGLHRFSVTRIHGHVYVFGGKANEVVTNAMHILSVDTLEWQSRTDLPDAVLRREHGRVLSQARYGHIGECLDGRLVVIGGYSHTGHIRGCVLYDPDTDTWERAPPPAIPTPIINTGSFWAATPMGDTIHMMSHPNTYVEYHLTFSLSASLGQQSPVRSIFGQSGPTLTHGRYIIRCTMHLGKANANVAVYDTVSSECIVCTVPEIGTACAMAPVSAPSHLCFLYPRKGVPQTLLVTPSACLDMGPDGGGGWLSLAAVADGYRSEIHTQDINDSISWHKGQGE</sequence>
<dbReference type="InterPro" id="IPR006652">
    <property type="entry name" value="Kelch_1"/>
</dbReference>
<organism evidence="1 2">
    <name type="scientific">Kipferlia bialata</name>
    <dbReference type="NCBI Taxonomy" id="797122"/>
    <lineage>
        <taxon>Eukaryota</taxon>
        <taxon>Metamonada</taxon>
        <taxon>Carpediemonas-like organisms</taxon>
        <taxon>Kipferlia</taxon>
    </lineage>
</organism>
<dbReference type="OrthoDB" id="10251809at2759"/>
<dbReference type="Pfam" id="PF01344">
    <property type="entry name" value="Kelch_1"/>
    <property type="match status" value="1"/>
</dbReference>
<gene>
    <name evidence="1" type="ORF">KIPB_002563</name>
</gene>